<dbReference type="OrthoDB" id="7042322at2759"/>
<dbReference type="AlphaFoldDB" id="A0A165QRA8"/>
<dbReference type="PANTHER" id="PTHR46383">
    <property type="entry name" value="ASPARTATE AMINOTRANSFERASE"/>
    <property type="match status" value="1"/>
</dbReference>
<keyword evidence="8" id="KW-1185">Reference proteome</keyword>
<dbReference type="Gene3D" id="3.40.640.10">
    <property type="entry name" value="Type I PLP-dependent aspartate aminotransferase-like (Major domain)"/>
    <property type="match status" value="1"/>
</dbReference>
<comment type="similarity">
    <text evidence="2">Belongs to the class-I pyridoxal-phosphate-dependent aminotransferase family.</text>
</comment>
<dbReference type="SUPFAM" id="SSF53383">
    <property type="entry name" value="PLP-dependent transferases"/>
    <property type="match status" value="1"/>
</dbReference>
<dbReference type="CDD" id="cd00609">
    <property type="entry name" value="AAT_like"/>
    <property type="match status" value="1"/>
</dbReference>
<name>A0A165QRA8_9APHY</name>
<keyword evidence="4 7" id="KW-0808">Transferase</keyword>
<dbReference type="EMBL" id="KV429055">
    <property type="protein sequence ID" value="KZT69825.1"/>
    <property type="molecule type" value="Genomic_DNA"/>
</dbReference>
<feature type="domain" description="Aminotransferase class I/classII large" evidence="6">
    <location>
        <begin position="39"/>
        <end position="401"/>
    </location>
</feature>
<evidence type="ECO:0000313" key="8">
    <source>
        <dbReference type="Proteomes" id="UP000076727"/>
    </source>
</evidence>
<dbReference type="InterPro" id="IPR015424">
    <property type="entry name" value="PyrdxlP-dep_Trfase"/>
</dbReference>
<gene>
    <name evidence="7" type="ORF">DAEQUDRAFT_241950</name>
</gene>
<dbReference type="InterPro" id="IPR050596">
    <property type="entry name" value="AspAT/PAT-like"/>
</dbReference>
<dbReference type="InterPro" id="IPR015421">
    <property type="entry name" value="PyrdxlP-dep_Trfase_major"/>
</dbReference>
<dbReference type="GO" id="GO:0030170">
    <property type="term" value="F:pyridoxal phosphate binding"/>
    <property type="evidence" value="ECO:0007669"/>
    <property type="project" value="InterPro"/>
</dbReference>
<evidence type="ECO:0000256" key="5">
    <source>
        <dbReference type="ARBA" id="ARBA00022898"/>
    </source>
</evidence>
<organism evidence="7 8">
    <name type="scientific">Daedalea quercina L-15889</name>
    <dbReference type="NCBI Taxonomy" id="1314783"/>
    <lineage>
        <taxon>Eukaryota</taxon>
        <taxon>Fungi</taxon>
        <taxon>Dikarya</taxon>
        <taxon>Basidiomycota</taxon>
        <taxon>Agaricomycotina</taxon>
        <taxon>Agaricomycetes</taxon>
        <taxon>Polyporales</taxon>
        <taxon>Fomitopsis</taxon>
    </lineage>
</organism>
<evidence type="ECO:0000259" key="6">
    <source>
        <dbReference type="Pfam" id="PF00155"/>
    </source>
</evidence>
<evidence type="ECO:0000256" key="2">
    <source>
        <dbReference type="ARBA" id="ARBA00007441"/>
    </source>
</evidence>
<comment type="cofactor">
    <cofactor evidence="1">
        <name>pyridoxal 5'-phosphate</name>
        <dbReference type="ChEBI" id="CHEBI:597326"/>
    </cofactor>
</comment>
<keyword evidence="3" id="KW-0032">Aminotransferase</keyword>
<dbReference type="Proteomes" id="UP000076727">
    <property type="component" value="Unassembled WGS sequence"/>
</dbReference>
<evidence type="ECO:0000256" key="1">
    <source>
        <dbReference type="ARBA" id="ARBA00001933"/>
    </source>
</evidence>
<reference evidence="7 8" key="1">
    <citation type="journal article" date="2016" name="Mol. Biol. Evol.">
        <title>Comparative Genomics of Early-Diverging Mushroom-Forming Fungi Provides Insights into the Origins of Lignocellulose Decay Capabilities.</title>
        <authorList>
            <person name="Nagy L.G."/>
            <person name="Riley R."/>
            <person name="Tritt A."/>
            <person name="Adam C."/>
            <person name="Daum C."/>
            <person name="Floudas D."/>
            <person name="Sun H."/>
            <person name="Yadav J.S."/>
            <person name="Pangilinan J."/>
            <person name="Larsson K.H."/>
            <person name="Matsuura K."/>
            <person name="Barry K."/>
            <person name="Labutti K."/>
            <person name="Kuo R."/>
            <person name="Ohm R.A."/>
            <person name="Bhattacharya S.S."/>
            <person name="Shirouzu T."/>
            <person name="Yoshinaga Y."/>
            <person name="Martin F.M."/>
            <person name="Grigoriev I.V."/>
            <person name="Hibbett D.S."/>
        </authorList>
    </citation>
    <scope>NUCLEOTIDE SEQUENCE [LARGE SCALE GENOMIC DNA]</scope>
    <source>
        <strain evidence="7 8">L-15889</strain>
    </source>
</reference>
<evidence type="ECO:0000256" key="3">
    <source>
        <dbReference type="ARBA" id="ARBA00022576"/>
    </source>
</evidence>
<dbReference type="InterPro" id="IPR004839">
    <property type="entry name" value="Aminotransferase_I/II_large"/>
</dbReference>
<dbReference type="PANTHER" id="PTHR46383:SF1">
    <property type="entry name" value="ASPARTATE AMINOTRANSFERASE"/>
    <property type="match status" value="1"/>
</dbReference>
<evidence type="ECO:0000256" key="4">
    <source>
        <dbReference type="ARBA" id="ARBA00022679"/>
    </source>
</evidence>
<dbReference type="GO" id="GO:0006520">
    <property type="term" value="P:amino acid metabolic process"/>
    <property type="evidence" value="ECO:0007669"/>
    <property type="project" value="InterPro"/>
</dbReference>
<sequence>MAPPLAFRLSRGIEVTNKPPIPQAFEWAEAYVATPERPLLNMSQGVPGIPPPKVVLDALAAASSDPTKCGYVPNEGEPALRQASVEEMKFRYGQDIDVTPDDIAITAGCNLAFVSVAMALADAGDEMILPLPWYFNHEMTLTTLGIKTVLLPTRPESGFTPSIDVCESLITPKTKAVVLVTPNNPTGCVYPSSLIADFAKLARKHNIALVLDETYRDFVITGPPHDLFKPSSITDWDWRSTFIHLYSFSKAYCIPGHRLGLLCASPAFIPHVDAALDSLQICAPRPPQVALAPLLPALRPFVDATARAVEHRHQLFRQVLPAHWHIGSQGGYYAFVKHPFKNVHANTVCKRLAQELGVVVLPAGFFGPNQKPKPGEEPERWIRFSVANVDDGKVKLVCERLEESEKVFGWEVDG</sequence>
<evidence type="ECO:0000313" key="7">
    <source>
        <dbReference type="EMBL" id="KZT69825.1"/>
    </source>
</evidence>
<dbReference type="NCBIfam" id="NF005732">
    <property type="entry name" value="PRK07550.1"/>
    <property type="match status" value="1"/>
</dbReference>
<dbReference type="Pfam" id="PF00155">
    <property type="entry name" value="Aminotran_1_2"/>
    <property type="match status" value="1"/>
</dbReference>
<dbReference type="GO" id="GO:0008483">
    <property type="term" value="F:transaminase activity"/>
    <property type="evidence" value="ECO:0007669"/>
    <property type="project" value="UniProtKB-KW"/>
</dbReference>
<dbReference type="STRING" id="1314783.A0A165QRA8"/>
<keyword evidence="5" id="KW-0663">Pyridoxal phosphate</keyword>
<proteinExistence type="inferred from homology"/>
<accession>A0A165QRA8</accession>
<protein>
    <submittedName>
        <fullName evidence="7">PLP-dependent transferase</fullName>
    </submittedName>
</protein>